<evidence type="ECO:0008006" key="3">
    <source>
        <dbReference type="Google" id="ProtNLM"/>
    </source>
</evidence>
<dbReference type="EMBL" id="JAPMIV010000045">
    <property type="protein sequence ID" value="MDV6376080.1"/>
    <property type="molecule type" value="Genomic_DNA"/>
</dbReference>
<reference evidence="1 2" key="1">
    <citation type="submission" date="2022-11" db="EMBL/GenBank/DDBJ databases">
        <title>Deinococcus ZS9-10, Low Temperature and Draught-tolerating, UV-resistant Bacteria from Continental Antarctica.</title>
        <authorList>
            <person name="Cheng L."/>
        </authorList>
    </citation>
    <scope>NUCLEOTIDE SEQUENCE [LARGE SCALE GENOMIC DNA]</scope>
    <source>
        <strain evidence="1 2">ZS9-10</strain>
    </source>
</reference>
<name>A0ABU4DUJ1_9DEIO</name>
<dbReference type="PANTHER" id="PTHR34819">
    <property type="entry name" value="LARGE CYSTEINE-RICH PERIPLASMIC PROTEIN OMCB"/>
    <property type="match status" value="1"/>
</dbReference>
<evidence type="ECO:0000313" key="2">
    <source>
        <dbReference type="Proteomes" id="UP001276150"/>
    </source>
</evidence>
<comment type="caution">
    <text evidence="1">The sequence shown here is derived from an EMBL/GenBank/DDBJ whole genome shotgun (WGS) entry which is preliminary data.</text>
</comment>
<dbReference type="InterPro" id="IPR047589">
    <property type="entry name" value="DUF11_rpt"/>
</dbReference>
<dbReference type="PANTHER" id="PTHR34819:SF3">
    <property type="entry name" value="CELL SURFACE PROTEIN"/>
    <property type="match status" value="1"/>
</dbReference>
<dbReference type="InterPro" id="IPR051172">
    <property type="entry name" value="Chlamydia_OmcB"/>
</dbReference>
<dbReference type="Proteomes" id="UP001276150">
    <property type="component" value="Unassembled WGS sequence"/>
</dbReference>
<evidence type="ECO:0000313" key="1">
    <source>
        <dbReference type="EMBL" id="MDV6376080.1"/>
    </source>
</evidence>
<keyword evidence="2" id="KW-1185">Reference proteome</keyword>
<gene>
    <name evidence="1" type="ORF">ORD21_15885</name>
</gene>
<proteinExistence type="predicted"/>
<dbReference type="NCBIfam" id="TIGR01451">
    <property type="entry name" value="B_ant_repeat"/>
    <property type="match status" value="2"/>
</dbReference>
<protein>
    <recommendedName>
        <fullName evidence="3">DUF11 domain-containing protein</fullName>
    </recommendedName>
</protein>
<accession>A0ABU4DUJ1</accession>
<sequence length="308" mass="31063">MSPGTIVRPGDVLEYAIIVRNAGTVAVPSATFQDSIPAGTKYVANSTWLNTLPVADAGTVAAPIMPFVTARSIGSPEAGAGNGLLLVDATPGVTTDREAAIRFQVTVDTLPPIQVNNTDNVTYVGSGIGVTVSTNTVSTPIVVNPNITLLKLGRNIGSATSLTPNAAFADGTTVIGVKPGDTVEYCIVYRNAGGVATNFVLTDNVPVIMNALLGAYDTPAQTGIPAQTNRGVYWAPGSGLAVNATARPAGVPATILLTSASGDDQGTLTTTGGLGKGMMTLNLGTAGLLAGTHTIPTTGTVCFQAKVP</sequence>
<organism evidence="1 2">
    <name type="scientific">Deinococcus arenicola</name>
    <dbReference type="NCBI Taxonomy" id="2994950"/>
    <lineage>
        <taxon>Bacteria</taxon>
        <taxon>Thermotogati</taxon>
        <taxon>Deinococcota</taxon>
        <taxon>Deinococci</taxon>
        <taxon>Deinococcales</taxon>
        <taxon>Deinococcaceae</taxon>
        <taxon>Deinococcus</taxon>
    </lineage>
</organism>